<evidence type="ECO:0000256" key="2">
    <source>
        <dbReference type="ARBA" id="ARBA00006086"/>
    </source>
</evidence>
<comment type="pathway">
    <text evidence="1">tRNA modification; 5-methoxycarbonylmethyl-2-thiouridine-tRNA biosynthesis.</text>
</comment>
<protein>
    <recommendedName>
        <fullName evidence="5 6">Elongator complex protein 1</fullName>
    </recommendedName>
</protein>
<dbReference type="InterPro" id="IPR015943">
    <property type="entry name" value="WD40/YVTN_repeat-like_dom_sf"/>
</dbReference>
<evidence type="ECO:0000259" key="9">
    <source>
        <dbReference type="Pfam" id="PF23797"/>
    </source>
</evidence>
<dbReference type="PANTHER" id="PTHR12747">
    <property type="entry name" value="ELONGATOR COMPLEX PROTEIN 1"/>
    <property type="match status" value="1"/>
</dbReference>
<comment type="subcellular location">
    <subcellularLocation>
        <location evidence="6">Cytoplasm</location>
    </subcellularLocation>
    <subcellularLocation>
        <location evidence="6">Nucleus</location>
    </subcellularLocation>
</comment>
<evidence type="ECO:0000259" key="10">
    <source>
        <dbReference type="Pfam" id="PF23878"/>
    </source>
</evidence>
<dbReference type="SUPFAM" id="SSF69322">
    <property type="entry name" value="Tricorn protease domain 2"/>
    <property type="match status" value="1"/>
</dbReference>
<reference evidence="12" key="1">
    <citation type="journal article" date="2020" name="Stud. Mycol.">
        <title>101 Dothideomycetes genomes: a test case for predicting lifestyles and emergence of pathogens.</title>
        <authorList>
            <person name="Haridas S."/>
            <person name="Albert R."/>
            <person name="Binder M."/>
            <person name="Bloem J."/>
            <person name="Labutti K."/>
            <person name="Salamov A."/>
            <person name="Andreopoulos B."/>
            <person name="Baker S."/>
            <person name="Barry K."/>
            <person name="Bills G."/>
            <person name="Bluhm B."/>
            <person name="Cannon C."/>
            <person name="Castanera R."/>
            <person name="Culley D."/>
            <person name="Daum C."/>
            <person name="Ezra D."/>
            <person name="Gonzalez J."/>
            <person name="Henrissat B."/>
            <person name="Kuo A."/>
            <person name="Liang C."/>
            <person name="Lipzen A."/>
            <person name="Lutzoni F."/>
            <person name="Magnuson J."/>
            <person name="Mondo S."/>
            <person name="Nolan M."/>
            <person name="Ohm R."/>
            <person name="Pangilinan J."/>
            <person name="Park H.-J."/>
            <person name="Ramirez L."/>
            <person name="Alfaro M."/>
            <person name="Sun H."/>
            <person name="Tritt A."/>
            <person name="Yoshinaga Y."/>
            <person name="Zwiers L.-H."/>
            <person name="Turgeon B."/>
            <person name="Goodwin S."/>
            <person name="Spatafora J."/>
            <person name="Crous P."/>
            <person name="Grigoriev I."/>
        </authorList>
    </citation>
    <scope>NUCLEOTIDE SEQUENCE</scope>
    <source>
        <strain evidence="12">CBS 115976</strain>
    </source>
</reference>
<dbReference type="OrthoDB" id="40048at2759"/>
<evidence type="ECO:0000259" key="11">
    <source>
        <dbReference type="Pfam" id="PF23925"/>
    </source>
</evidence>
<gene>
    <name evidence="12" type="ORF">BT63DRAFT_430204</name>
</gene>
<proteinExistence type="inferred from homology"/>
<keyword evidence="13" id="KW-1185">Reference proteome</keyword>
<comment type="function">
    <text evidence="6">Component of the elongator complex which is required for multiple tRNA modifications, including mcm5U (5-methoxycarbonylmethyl uridine), mcm5s2U (5-methoxycarbonylmethyl-2-thiouridine), and ncm5U (5-carbamoylmethyl uridine). The elongator complex catalyzes formation of carboxymethyluridine in the wobble base at position 34 in tRNAs.</text>
</comment>
<dbReference type="InterPro" id="IPR006849">
    <property type="entry name" value="Elp1"/>
</dbReference>
<dbReference type="InterPro" id="IPR056167">
    <property type="entry name" value="A-sol_ELP1"/>
</dbReference>
<dbReference type="Proteomes" id="UP000799302">
    <property type="component" value="Unassembled WGS sequence"/>
</dbReference>
<dbReference type="Pfam" id="PF23878">
    <property type="entry name" value="TPR_ELP1"/>
    <property type="match status" value="1"/>
</dbReference>
<dbReference type="PANTHER" id="PTHR12747:SF0">
    <property type="entry name" value="ELONGATOR COMPLEX PROTEIN 1"/>
    <property type="match status" value="1"/>
</dbReference>
<evidence type="ECO:0000259" key="8">
    <source>
        <dbReference type="Pfam" id="PF04762"/>
    </source>
</evidence>
<feature type="coiled-coil region" evidence="7">
    <location>
        <begin position="1002"/>
        <end position="1029"/>
    </location>
</feature>
<dbReference type="EMBL" id="MU004244">
    <property type="protein sequence ID" value="KAF2663962.1"/>
    <property type="molecule type" value="Genomic_DNA"/>
</dbReference>
<comment type="similarity">
    <text evidence="2 6">Belongs to the ELP1/IKA1 family.</text>
</comment>
<dbReference type="Pfam" id="PF23797">
    <property type="entry name" value="Beta-prop_ELP1_2nd"/>
    <property type="match status" value="1"/>
</dbReference>
<organism evidence="12 13">
    <name type="scientific">Microthyrium microscopicum</name>
    <dbReference type="NCBI Taxonomy" id="703497"/>
    <lineage>
        <taxon>Eukaryota</taxon>
        <taxon>Fungi</taxon>
        <taxon>Dikarya</taxon>
        <taxon>Ascomycota</taxon>
        <taxon>Pezizomycotina</taxon>
        <taxon>Dothideomycetes</taxon>
        <taxon>Dothideomycetes incertae sedis</taxon>
        <taxon>Microthyriales</taxon>
        <taxon>Microthyriaceae</taxon>
        <taxon>Microthyrium</taxon>
    </lineage>
</organism>
<evidence type="ECO:0000313" key="12">
    <source>
        <dbReference type="EMBL" id="KAF2663962.1"/>
    </source>
</evidence>
<dbReference type="InterPro" id="IPR056164">
    <property type="entry name" value="Beta-prop_ELP1_1st"/>
</dbReference>
<name>A0A6A6TVX6_9PEZI</name>
<dbReference type="Pfam" id="PF23925">
    <property type="entry name" value="A-sol_ELP1"/>
    <property type="match status" value="1"/>
</dbReference>
<accession>A0A6A6TVX6</accession>
<keyword evidence="7" id="KW-0175">Coiled coil</keyword>
<keyword evidence="4" id="KW-0819">tRNA processing</keyword>
<dbReference type="InterPro" id="IPR056165">
    <property type="entry name" value="Beta-prop_ELP1_2nd"/>
</dbReference>
<evidence type="ECO:0000256" key="5">
    <source>
        <dbReference type="ARBA" id="ARBA00029535"/>
    </source>
</evidence>
<dbReference type="InterPro" id="IPR056166">
    <property type="entry name" value="TPR_ELP1"/>
</dbReference>
<dbReference type="GO" id="GO:0033588">
    <property type="term" value="C:elongator holoenzyme complex"/>
    <property type="evidence" value="ECO:0007669"/>
    <property type="project" value="InterPro"/>
</dbReference>
<keyword evidence="6" id="KW-0539">Nucleus</keyword>
<dbReference type="UniPathway" id="UPA00988"/>
<feature type="domain" description="ELP1 N-terminal second beta-propeller" evidence="9">
    <location>
        <begin position="406"/>
        <end position="664"/>
    </location>
</feature>
<dbReference type="AlphaFoldDB" id="A0A6A6TVX6"/>
<dbReference type="GO" id="GO:0005634">
    <property type="term" value="C:nucleus"/>
    <property type="evidence" value="ECO:0007669"/>
    <property type="project" value="UniProtKB-SubCell"/>
</dbReference>
<dbReference type="Gene3D" id="2.130.10.10">
    <property type="entry name" value="YVTN repeat-like/Quinoprotein amine dehydrogenase"/>
    <property type="match status" value="1"/>
</dbReference>
<feature type="domain" description="ELP1 TPR" evidence="10">
    <location>
        <begin position="899"/>
        <end position="1058"/>
    </location>
</feature>
<evidence type="ECO:0000256" key="4">
    <source>
        <dbReference type="ARBA" id="ARBA00022694"/>
    </source>
</evidence>
<dbReference type="GO" id="GO:0000049">
    <property type="term" value="F:tRNA binding"/>
    <property type="evidence" value="ECO:0007669"/>
    <property type="project" value="TreeGrafter"/>
</dbReference>
<evidence type="ECO:0000256" key="1">
    <source>
        <dbReference type="ARBA" id="ARBA00005043"/>
    </source>
</evidence>
<feature type="domain" description="ELP1 alpha-solenoid" evidence="11">
    <location>
        <begin position="688"/>
        <end position="890"/>
    </location>
</feature>
<dbReference type="GO" id="GO:0005829">
    <property type="term" value="C:cytosol"/>
    <property type="evidence" value="ECO:0007669"/>
    <property type="project" value="TreeGrafter"/>
</dbReference>
<dbReference type="Pfam" id="PF04762">
    <property type="entry name" value="Beta-prop_ELP1_1st"/>
    <property type="match status" value="1"/>
</dbReference>
<evidence type="ECO:0000256" key="7">
    <source>
        <dbReference type="SAM" id="Coils"/>
    </source>
</evidence>
<evidence type="ECO:0000256" key="3">
    <source>
        <dbReference type="ARBA" id="ARBA00022490"/>
    </source>
</evidence>
<evidence type="ECO:0000256" key="6">
    <source>
        <dbReference type="PIRNR" id="PIRNR017233"/>
    </source>
</evidence>
<evidence type="ECO:0000313" key="13">
    <source>
        <dbReference type="Proteomes" id="UP000799302"/>
    </source>
</evidence>
<feature type="domain" description="ELP1 first N-terminal beta-propeller" evidence="8">
    <location>
        <begin position="1"/>
        <end position="366"/>
    </location>
</feature>
<keyword evidence="3 6" id="KW-0963">Cytoplasm</keyword>
<sequence>MRNLRSIRRKVLNFSDTTDQPLAATAWETNGKSIICVFGPSEESASIELARVHLGGDEGEKQGEKQQTIAAWDAPCPNPDLLHDEVLSLQIFPGSDSFCLILRGGDIVLIRERPSSGEEQIEIVGSVDDGISAARWSPDEELLALHTNGPSLVLMSRDFEPLADVKLTSEDVKASNHVSVGWGKVETQFKGKRAKALKDPTMPEKTDEGILSLLDDKKVTISWRGDGEFLAINSILNDQRRMIRVYSRDGALDSVSEPVDSLEGALSWRPSGNLLAGLKRNSDSAEVVFFERNGLRHGQFKLRVTEEELKTWASSIKLEWNYDSTVLAVLLKDRVQLWTMGNYHYYLKQTVWLASDETGVSRLCWNAEKPLLLAVNRDAQLHIHHYAFSIAQGTTAPPDDAGSVAVVDGNILKLTPFRYANVPPPMSNHDLLEKDEVIDVSLNSTAGILATLHRRYINVYTYFTKNRKSAQPKSVIEIPIPSHSGTPYQIAVNKKGVVVVLTYEPNDGEQLFLCNLEVDHSFEPVIPHDSFMAGATNLYLSVDQKDVHVQDGLGGIFTVVEDVIQPSNNLLYLPEACPWLEAITYAEVTTPFGLSESGVLYAGNKVLTQNCTSFLVTPLHLVFTTSNHLLKVIHLAADDELQVPADQPELDERCRSIERGAKLVTAIPSTYSLVLQMPRGNLETIYPRAMVLAAIRKNIDALDYKTSFMTCRNQRVDMNIIHDHNPEQFMENVAKFIQQIQKVEHIDLFLSQLRDEDVSQTMYRDTIKSSGSNLTANGVVSQELGSKINRVCDAFLQLFQNDQDAYLQNMITAHVCKSPPDLEGGLQIISKLKGQGEEVAERASEHICFLADVNQLYEHALGIYDLDVAILIAQQSQKDPREYLPYIQKLQEMSAVRRQFAIDNDLKRHNKAIGHLHSLSAFEEVKQYAEKHELYNAAIELYKYQDDQLRQLMRLYADFLNSRNRYKEAGIAYEFLGDYEAAISAYRPAVMWQEALSCAASLPSSKEDIESLAQELAEALEESKDLQAAATIYLDYLSDVESAARLLCKAYQFSEALRIIGFRQQPELVGKVVEPGLMECFTSTTELLADCKGQIGAQTTRLRELRLKKEQEPRKSFKHPF</sequence>
<dbReference type="PIRSF" id="PIRSF017233">
    <property type="entry name" value="IKAP"/>
    <property type="match status" value="1"/>
</dbReference>
<dbReference type="GO" id="GO:0002926">
    <property type="term" value="P:tRNA wobble base 5-methoxycarbonylmethyl-2-thiouridinylation"/>
    <property type="evidence" value="ECO:0007669"/>
    <property type="project" value="TreeGrafter"/>
</dbReference>